<feature type="region of interest" description="Disordered" evidence="1">
    <location>
        <begin position="51"/>
        <end position="74"/>
    </location>
</feature>
<reference evidence="2 3" key="1">
    <citation type="submission" date="2013-12" db="EMBL/GenBank/DDBJ databases">
        <authorList>
            <consortium name="DOE Joint Genome Institute"/>
            <person name="Smidt H."/>
            <person name="Huntemann M."/>
            <person name="Han J."/>
            <person name="Chen A."/>
            <person name="Kyrpides N."/>
            <person name="Mavromatis K."/>
            <person name="Markowitz V."/>
            <person name="Palaniappan K."/>
            <person name="Ivanova N."/>
            <person name="Schaumberg A."/>
            <person name="Pati A."/>
            <person name="Liolios K."/>
            <person name="Nordberg H.P."/>
            <person name="Cantor M.N."/>
            <person name="Hua S.X."/>
            <person name="Woyke T."/>
        </authorList>
    </citation>
    <scope>NUCLEOTIDE SEQUENCE [LARGE SCALE GENOMIC DNA]</scope>
    <source>
        <strain evidence="3">DSM 15288</strain>
    </source>
</reference>
<protein>
    <submittedName>
        <fullName evidence="2">Uncharacterized protein</fullName>
    </submittedName>
</protein>
<name>W0EH24_9FIRM</name>
<evidence type="ECO:0000313" key="3">
    <source>
        <dbReference type="Proteomes" id="UP000010847"/>
    </source>
</evidence>
<proteinExistence type="predicted"/>
<evidence type="ECO:0000256" key="1">
    <source>
        <dbReference type="SAM" id="MobiDB-lite"/>
    </source>
</evidence>
<gene>
    <name evidence="2" type="ORF">DESME_00590</name>
</gene>
<dbReference type="AlphaFoldDB" id="W0EH24"/>
<feature type="compositionally biased region" description="Basic and acidic residues" evidence="1">
    <location>
        <begin position="55"/>
        <end position="66"/>
    </location>
</feature>
<dbReference type="EMBL" id="CP007032">
    <property type="protein sequence ID" value="AHF08361.1"/>
    <property type="molecule type" value="Genomic_DNA"/>
</dbReference>
<accession>W0EH24</accession>
<dbReference type="KEGG" id="dmt:DESME_00590"/>
<dbReference type="HOGENOM" id="CLU_2080998_0_0_9"/>
<sequence length="117" mass="13008">MVKQNNIIKFKGKNDYTSAIETVKFILDFDPNNEKAKALLAQYEADIEAENAAAKAKEEAERDAQSKAEASSNGVTKETVRVAIDGLVRRGASDDAINEWLDILSSRYGYELDDLHK</sequence>
<dbReference type="STRING" id="871968.DESME_00590"/>
<organism evidence="2 3">
    <name type="scientific">Desulfitobacterium metallireducens DSM 15288</name>
    <dbReference type="NCBI Taxonomy" id="871968"/>
    <lineage>
        <taxon>Bacteria</taxon>
        <taxon>Bacillati</taxon>
        <taxon>Bacillota</taxon>
        <taxon>Clostridia</taxon>
        <taxon>Eubacteriales</taxon>
        <taxon>Desulfitobacteriaceae</taxon>
        <taxon>Desulfitobacterium</taxon>
    </lineage>
</organism>
<dbReference type="Proteomes" id="UP000010847">
    <property type="component" value="Chromosome"/>
</dbReference>
<evidence type="ECO:0000313" key="2">
    <source>
        <dbReference type="EMBL" id="AHF08361.1"/>
    </source>
</evidence>
<keyword evidence="3" id="KW-1185">Reference proteome</keyword>